<feature type="transmembrane region" description="Helical" evidence="2">
    <location>
        <begin position="6"/>
        <end position="24"/>
    </location>
</feature>
<dbReference type="Proteomes" id="UP001611415">
    <property type="component" value="Unassembled WGS sequence"/>
</dbReference>
<sequence length="77" mass="7775">MNTIVVVGVIVFVAITVGVLVGVLRKPNSSGQLTVAAIQARLADEGNGQSTHAEPHGNEELASAKVAGANPEGRAES</sequence>
<evidence type="ECO:0000313" key="4">
    <source>
        <dbReference type="Proteomes" id="UP001611415"/>
    </source>
</evidence>
<evidence type="ECO:0000256" key="1">
    <source>
        <dbReference type="SAM" id="MobiDB-lite"/>
    </source>
</evidence>
<gene>
    <name evidence="3" type="ORF">ACH49W_04880</name>
</gene>
<comment type="caution">
    <text evidence="3">The sequence shown here is derived from an EMBL/GenBank/DDBJ whole genome shotgun (WGS) entry which is preliminary data.</text>
</comment>
<evidence type="ECO:0000256" key="2">
    <source>
        <dbReference type="SAM" id="Phobius"/>
    </source>
</evidence>
<protein>
    <submittedName>
        <fullName evidence="3">Uncharacterized protein</fullName>
    </submittedName>
</protein>
<name>A0ABW7WV33_9NOCA</name>
<organism evidence="3 4">
    <name type="scientific">Nocardia xishanensis</name>
    <dbReference type="NCBI Taxonomy" id="238964"/>
    <lineage>
        <taxon>Bacteria</taxon>
        <taxon>Bacillati</taxon>
        <taxon>Actinomycetota</taxon>
        <taxon>Actinomycetes</taxon>
        <taxon>Mycobacteriales</taxon>
        <taxon>Nocardiaceae</taxon>
        <taxon>Nocardia</taxon>
    </lineage>
</organism>
<accession>A0ABW7WV33</accession>
<dbReference type="RefSeq" id="WP_357401473.1">
    <property type="nucleotide sequence ID" value="NZ_JBEYCD010000002.1"/>
</dbReference>
<keyword evidence="2" id="KW-0472">Membrane</keyword>
<keyword evidence="2" id="KW-1133">Transmembrane helix</keyword>
<feature type="region of interest" description="Disordered" evidence="1">
    <location>
        <begin position="45"/>
        <end position="77"/>
    </location>
</feature>
<keyword evidence="4" id="KW-1185">Reference proteome</keyword>
<proteinExistence type="predicted"/>
<dbReference type="EMBL" id="JBIRYO010000002">
    <property type="protein sequence ID" value="MFI2472693.1"/>
    <property type="molecule type" value="Genomic_DNA"/>
</dbReference>
<reference evidence="3 4" key="1">
    <citation type="submission" date="2024-10" db="EMBL/GenBank/DDBJ databases">
        <title>The Natural Products Discovery Center: Release of the First 8490 Sequenced Strains for Exploring Actinobacteria Biosynthetic Diversity.</title>
        <authorList>
            <person name="Kalkreuter E."/>
            <person name="Kautsar S.A."/>
            <person name="Yang D."/>
            <person name="Bader C.D."/>
            <person name="Teijaro C.N."/>
            <person name="Fluegel L."/>
            <person name="Davis C.M."/>
            <person name="Simpson J.R."/>
            <person name="Lauterbach L."/>
            <person name="Steele A.D."/>
            <person name="Gui C."/>
            <person name="Meng S."/>
            <person name="Li G."/>
            <person name="Viehrig K."/>
            <person name="Ye F."/>
            <person name="Su P."/>
            <person name="Kiefer A.F."/>
            <person name="Nichols A."/>
            <person name="Cepeda A.J."/>
            <person name="Yan W."/>
            <person name="Fan B."/>
            <person name="Jiang Y."/>
            <person name="Adhikari A."/>
            <person name="Zheng C.-J."/>
            <person name="Schuster L."/>
            <person name="Cowan T.M."/>
            <person name="Smanski M.J."/>
            <person name="Chevrette M.G."/>
            <person name="De Carvalho L.P.S."/>
            <person name="Shen B."/>
        </authorList>
    </citation>
    <scope>NUCLEOTIDE SEQUENCE [LARGE SCALE GENOMIC DNA]</scope>
    <source>
        <strain evidence="3 4">NPDC019275</strain>
    </source>
</reference>
<evidence type="ECO:0000313" key="3">
    <source>
        <dbReference type="EMBL" id="MFI2472693.1"/>
    </source>
</evidence>
<keyword evidence="2" id="KW-0812">Transmembrane</keyword>